<proteinExistence type="predicted"/>
<sequence length="316" mass="33814">MERKLAGMAQQGIPRVGLQQWLWNLMWVLGVATTAACGPMEPGVEAEASSLETRTQAVKTLNGLSVNGLSVNGLSVNGLSVNGLSSVEFRQWFNQNPAEHDAVMEYVSLCAMPAGTSLTYLNPSTGLSYTWQGQLGLAPDWSVGQAPSRKEQQVVSACLAAHVNKFGKHVPLSVLGKSAKGVPIPFTDEELARFSERESCFFGNFFNGRGGFAANDRPRLKDTESTSRACGLASRGTEESCPAVAHVGFCDDFCTRDASSKYYAQCTYQGETFVPLTTRIKPQEIFTCGDGVCQFTESCGNGSVPGSCKADCGRCG</sequence>
<gene>
    <name evidence="1" type="ORF">SYV04_28545</name>
</gene>
<dbReference type="EMBL" id="JAXIVS010000011">
    <property type="protein sequence ID" value="MDY7230380.1"/>
    <property type="molecule type" value="Genomic_DNA"/>
</dbReference>
<dbReference type="Proteomes" id="UP001291309">
    <property type="component" value="Unassembled WGS sequence"/>
</dbReference>
<organism evidence="1 2">
    <name type="scientific">Hyalangium rubrum</name>
    <dbReference type="NCBI Taxonomy" id="3103134"/>
    <lineage>
        <taxon>Bacteria</taxon>
        <taxon>Pseudomonadati</taxon>
        <taxon>Myxococcota</taxon>
        <taxon>Myxococcia</taxon>
        <taxon>Myxococcales</taxon>
        <taxon>Cystobacterineae</taxon>
        <taxon>Archangiaceae</taxon>
        <taxon>Hyalangium</taxon>
    </lineage>
</organism>
<evidence type="ECO:0000313" key="2">
    <source>
        <dbReference type="Proteomes" id="UP001291309"/>
    </source>
</evidence>
<evidence type="ECO:0000313" key="1">
    <source>
        <dbReference type="EMBL" id="MDY7230380.1"/>
    </source>
</evidence>
<comment type="caution">
    <text evidence="1">The sequence shown here is derived from an EMBL/GenBank/DDBJ whole genome shotgun (WGS) entry which is preliminary data.</text>
</comment>
<protein>
    <submittedName>
        <fullName evidence="1">Uncharacterized protein</fullName>
    </submittedName>
</protein>
<name>A0ABU5HE53_9BACT</name>
<keyword evidence="2" id="KW-1185">Reference proteome</keyword>
<accession>A0ABU5HE53</accession>
<reference evidence="1 2" key="1">
    <citation type="submission" date="2023-12" db="EMBL/GenBank/DDBJ databases">
        <title>the genome sequence of Hyalangium sp. s54d21.</title>
        <authorList>
            <person name="Zhang X."/>
        </authorList>
    </citation>
    <scope>NUCLEOTIDE SEQUENCE [LARGE SCALE GENOMIC DNA]</scope>
    <source>
        <strain evidence="2">s54d21</strain>
    </source>
</reference>
<dbReference type="RefSeq" id="WP_321549104.1">
    <property type="nucleotide sequence ID" value="NZ_JAXIVS010000011.1"/>
</dbReference>